<name>A0A1J0VU53_9NOCA</name>
<feature type="compositionally biased region" description="Pro residues" evidence="1">
    <location>
        <begin position="386"/>
        <end position="395"/>
    </location>
</feature>
<dbReference type="Pfam" id="PF02470">
    <property type="entry name" value="MlaD"/>
    <property type="match status" value="1"/>
</dbReference>
<keyword evidence="2" id="KW-1133">Transmembrane helix</keyword>
<evidence type="ECO:0000313" key="4">
    <source>
        <dbReference type="EMBL" id="APE35558.1"/>
    </source>
</evidence>
<keyword evidence="5" id="KW-1185">Reference proteome</keyword>
<evidence type="ECO:0000313" key="5">
    <source>
        <dbReference type="Proteomes" id="UP000183810"/>
    </source>
</evidence>
<feature type="domain" description="Mce/MlaD" evidence="3">
    <location>
        <begin position="60"/>
        <end position="134"/>
    </location>
</feature>
<dbReference type="PANTHER" id="PTHR33371">
    <property type="entry name" value="INTERMEMBRANE PHOSPHOLIPID TRANSPORT SYSTEM BINDING PROTEIN MLAD-RELATED"/>
    <property type="match status" value="1"/>
</dbReference>
<dbReference type="PANTHER" id="PTHR33371:SF16">
    <property type="entry name" value="MCE-FAMILY PROTEIN MCE3F"/>
    <property type="match status" value="1"/>
</dbReference>
<protein>
    <submittedName>
        <fullName evidence="4">Mammalian cell entry protein</fullName>
    </submittedName>
</protein>
<dbReference type="InterPro" id="IPR052336">
    <property type="entry name" value="MlaD_Phospholipid_Transporter"/>
</dbReference>
<dbReference type="KEGG" id="nsl:BOX37_18175"/>
<feature type="compositionally biased region" description="Low complexity" evidence="1">
    <location>
        <begin position="411"/>
        <end position="423"/>
    </location>
</feature>
<evidence type="ECO:0000259" key="3">
    <source>
        <dbReference type="Pfam" id="PF02470"/>
    </source>
</evidence>
<reference evidence="4" key="1">
    <citation type="submission" date="2016-11" db="EMBL/GenBank/DDBJ databases">
        <authorList>
            <person name="Jaros S."/>
            <person name="Januszkiewicz K."/>
            <person name="Wedrychowicz H."/>
        </authorList>
    </citation>
    <scope>NUCLEOTIDE SEQUENCE [LARGE SCALE GENOMIC DNA]</scope>
    <source>
        <strain evidence="4">Y48</strain>
    </source>
</reference>
<accession>A0A1J0VU53</accession>
<organism evidence="4 5">
    <name type="scientific">Nocardia mangyaensis</name>
    <dbReference type="NCBI Taxonomy" id="2213200"/>
    <lineage>
        <taxon>Bacteria</taxon>
        <taxon>Bacillati</taxon>
        <taxon>Actinomycetota</taxon>
        <taxon>Actinomycetes</taxon>
        <taxon>Mycobacteriales</taxon>
        <taxon>Nocardiaceae</taxon>
        <taxon>Nocardia</taxon>
    </lineage>
</organism>
<dbReference type="AlphaFoldDB" id="A0A1J0VU53"/>
<dbReference type="RefSeq" id="WP_071928745.1">
    <property type="nucleotide sequence ID" value="NZ_CP018082.1"/>
</dbReference>
<dbReference type="InterPro" id="IPR003399">
    <property type="entry name" value="Mce/MlaD"/>
</dbReference>
<sequence length="423" mass="44494">MTATAARSRAEGPARVLVEFVRAAHRHRSVVSLLGLLAIFTGACSYLLLSTFGIDPLDRPYRVHVELAQSGGLLPGQEVTLRGVRVGRVDSVQIVGEKVIAVAAIDEHVAISESGQVRIAALSAAGEQYLDFLPASNDGPFLTDGALITADRTSTPVPMSDMLQSLSGTLAQIDPDRLATISRELGVGPAGPEKLAAIIDGGTFLISTLDTVLPNTVNLLNNSRVVVMALHDGRGTLRATSANLATALGGMASMTGGYEQLLAQTPPMLRELDTVLAENSPTMVRLLGNLVTVSQVAYSRIPALNEFFFPQQRAGSALDAVASAFHDGGVWALASIYPRYACDYDVPRRPGSVPDYAHPYVNADCTDPDPTLMPRGARNAPRPTDDPVPAPPPADPLQTAEPAPVGPLTVPTPYGGPYAPGTR</sequence>
<keyword evidence="2" id="KW-0812">Transmembrane</keyword>
<evidence type="ECO:0000256" key="2">
    <source>
        <dbReference type="SAM" id="Phobius"/>
    </source>
</evidence>
<dbReference type="GO" id="GO:0005576">
    <property type="term" value="C:extracellular region"/>
    <property type="evidence" value="ECO:0007669"/>
    <property type="project" value="TreeGrafter"/>
</dbReference>
<feature type="region of interest" description="Disordered" evidence="1">
    <location>
        <begin position="365"/>
        <end position="423"/>
    </location>
</feature>
<dbReference type="Proteomes" id="UP000183810">
    <property type="component" value="Chromosome"/>
</dbReference>
<keyword evidence="2" id="KW-0472">Membrane</keyword>
<evidence type="ECO:0000256" key="1">
    <source>
        <dbReference type="SAM" id="MobiDB-lite"/>
    </source>
</evidence>
<dbReference type="OrthoDB" id="3606263at2"/>
<feature type="transmembrane region" description="Helical" evidence="2">
    <location>
        <begin position="30"/>
        <end position="49"/>
    </location>
</feature>
<gene>
    <name evidence="4" type="ORF">BOX37_18175</name>
</gene>
<dbReference type="EMBL" id="CP018082">
    <property type="protein sequence ID" value="APE35558.1"/>
    <property type="molecule type" value="Genomic_DNA"/>
</dbReference>
<proteinExistence type="predicted"/>